<dbReference type="InterPro" id="IPR011250">
    <property type="entry name" value="OMP/PagP_B-barrel"/>
</dbReference>
<dbReference type="Gene3D" id="4.10.1080.10">
    <property type="entry name" value="TSP type-3 repeat"/>
    <property type="match status" value="1"/>
</dbReference>
<dbReference type="InterPro" id="IPR025665">
    <property type="entry name" value="Beta-barrel_OMP_2"/>
</dbReference>
<dbReference type="PRINTS" id="PR01021">
    <property type="entry name" value="OMPADOMAIN"/>
</dbReference>
<dbReference type="PANTHER" id="PTHR30329">
    <property type="entry name" value="STATOR ELEMENT OF FLAGELLAR MOTOR COMPLEX"/>
    <property type="match status" value="1"/>
</dbReference>
<evidence type="ECO:0000256" key="6">
    <source>
        <dbReference type="ARBA" id="ARBA00023065"/>
    </source>
</evidence>
<evidence type="ECO:0000256" key="8">
    <source>
        <dbReference type="ARBA" id="ARBA00023136"/>
    </source>
</evidence>
<dbReference type="Gene3D" id="3.30.1330.60">
    <property type="entry name" value="OmpA-like domain"/>
    <property type="match status" value="1"/>
</dbReference>
<evidence type="ECO:0000256" key="3">
    <source>
        <dbReference type="ARBA" id="ARBA00022452"/>
    </source>
</evidence>
<accession>A0ABS9BKN5</accession>
<keyword evidence="15" id="KW-1185">Reference proteome</keyword>
<dbReference type="PANTHER" id="PTHR30329:SF21">
    <property type="entry name" value="LIPOPROTEIN YIAD-RELATED"/>
    <property type="match status" value="1"/>
</dbReference>
<comment type="subcellular location">
    <subcellularLocation>
        <location evidence="1">Cell outer membrane</location>
        <topology evidence="1">Multi-pass membrane protein</topology>
    </subcellularLocation>
</comment>
<dbReference type="Pfam" id="PF02412">
    <property type="entry name" value="TSP_3"/>
    <property type="match status" value="4"/>
</dbReference>
<evidence type="ECO:0000256" key="9">
    <source>
        <dbReference type="ARBA" id="ARBA00023237"/>
    </source>
</evidence>
<dbReference type="Proteomes" id="UP001200145">
    <property type="component" value="Unassembled WGS sequence"/>
</dbReference>
<proteinExistence type="predicted"/>
<feature type="chain" id="PRO_5045051090" evidence="12">
    <location>
        <begin position="21"/>
        <end position="462"/>
    </location>
</feature>
<evidence type="ECO:0000256" key="4">
    <source>
        <dbReference type="ARBA" id="ARBA00022692"/>
    </source>
</evidence>
<reference evidence="14 15" key="1">
    <citation type="submission" date="2022-01" db="EMBL/GenBank/DDBJ databases">
        <title>Flavihumibacter sp. nov., isolated from sediment of a river.</title>
        <authorList>
            <person name="Liu H."/>
        </authorList>
    </citation>
    <scope>NUCLEOTIDE SEQUENCE [LARGE SCALE GENOMIC DNA]</scope>
    <source>
        <strain evidence="14 15">RY-1</strain>
    </source>
</reference>
<dbReference type="InterPro" id="IPR006690">
    <property type="entry name" value="OMPA-like_CS"/>
</dbReference>
<gene>
    <name evidence="14" type="ORF">L0U88_13700</name>
</gene>
<evidence type="ECO:0000256" key="12">
    <source>
        <dbReference type="SAM" id="SignalP"/>
    </source>
</evidence>
<dbReference type="SUPFAM" id="SSF56925">
    <property type="entry name" value="OMPA-like"/>
    <property type="match status" value="1"/>
</dbReference>
<dbReference type="SUPFAM" id="SSF103647">
    <property type="entry name" value="TSP type-3 repeat"/>
    <property type="match status" value="1"/>
</dbReference>
<keyword evidence="7" id="KW-0626">Porin</keyword>
<organism evidence="14 15">
    <name type="scientific">Flavihumibacter fluminis</name>
    <dbReference type="NCBI Taxonomy" id="2909236"/>
    <lineage>
        <taxon>Bacteria</taxon>
        <taxon>Pseudomonadati</taxon>
        <taxon>Bacteroidota</taxon>
        <taxon>Chitinophagia</taxon>
        <taxon>Chitinophagales</taxon>
        <taxon>Chitinophagaceae</taxon>
        <taxon>Flavihumibacter</taxon>
    </lineage>
</organism>
<evidence type="ECO:0000256" key="1">
    <source>
        <dbReference type="ARBA" id="ARBA00004571"/>
    </source>
</evidence>
<keyword evidence="3" id="KW-1134">Transmembrane beta strand</keyword>
<evidence type="ECO:0000313" key="15">
    <source>
        <dbReference type="Proteomes" id="UP001200145"/>
    </source>
</evidence>
<dbReference type="Pfam" id="PF00691">
    <property type="entry name" value="OmpA"/>
    <property type="match status" value="1"/>
</dbReference>
<evidence type="ECO:0000256" key="5">
    <source>
        <dbReference type="ARBA" id="ARBA00022729"/>
    </source>
</evidence>
<feature type="signal peptide" evidence="12">
    <location>
        <begin position="1"/>
        <end position="20"/>
    </location>
</feature>
<comment type="caution">
    <text evidence="14">The sequence shown here is derived from an EMBL/GenBank/DDBJ whole genome shotgun (WGS) entry which is preliminary data.</text>
</comment>
<evidence type="ECO:0000259" key="13">
    <source>
        <dbReference type="PROSITE" id="PS51123"/>
    </source>
</evidence>
<dbReference type="CDD" id="cd07185">
    <property type="entry name" value="OmpA_C-like"/>
    <property type="match status" value="1"/>
</dbReference>
<dbReference type="Pfam" id="PF13568">
    <property type="entry name" value="OMP_b-brl_2"/>
    <property type="match status" value="1"/>
</dbReference>
<evidence type="ECO:0000256" key="7">
    <source>
        <dbReference type="ARBA" id="ARBA00023114"/>
    </source>
</evidence>
<name>A0ABS9BKN5_9BACT</name>
<evidence type="ECO:0000313" key="14">
    <source>
        <dbReference type="EMBL" id="MCF1715687.1"/>
    </source>
</evidence>
<feature type="region of interest" description="Disordered" evidence="11">
    <location>
        <begin position="434"/>
        <end position="462"/>
    </location>
</feature>
<dbReference type="RefSeq" id="WP_234866636.1">
    <property type="nucleotide sequence ID" value="NZ_JAKEVY010000003.1"/>
</dbReference>
<keyword evidence="8 10" id="KW-0472">Membrane</keyword>
<keyword evidence="6" id="KW-0406">Ion transport</keyword>
<dbReference type="PROSITE" id="PS01068">
    <property type="entry name" value="OMPA_1"/>
    <property type="match status" value="1"/>
</dbReference>
<dbReference type="InterPro" id="IPR006665">
    <property type="entry name" value="OmpA-like"/>
</dbReference>
<keyword evidence="9" id="KW-0998">Cell outer membrane</keyword>
<evidence type="ECO:0000256" key="11">
    <source>
        <dbReference type="SAM" id="MobiDB-lite"/>
    </source>
</evidence>
<dbReference type="InterPro" id="IPR036737">
    <property type="entry name" value="OmpA-like_sf"/>
</dbReference>
<sequence>MRKPFVLLLLLLAGSLISYSQTIVKEHYTVSGGLLGAMDFNKFRVTGSVPDKYDTRPGWTAGAWVNFPISKRFSFEPQLTFSQLQYESQDVGTLLRDGKIGYLSIPLQLKLHLGDVFAIVAGPQVNFTTSVKDENSIVDKDAFKSTSLSAFGGVEINPHGRLVLFGRYFHGITNMDNTNSTRDAKYFNQNIQAGLKFKLFGKLIPADSDGDGIPDPKDKCPNQAGLARYEGCPIPDRDGDGINDEVDKCPDQPGLEKYAGCPIPDTDKDGVNDENDKCPNEVGLPKYNGCPIPDTDGDGINDEEDKCPNEKGLAKYNGCPIPDSDGDGINDEEDRCPTVAGVAAMLGCPAVENFQANEVTFASGKAVLTAAGKKELDLLVDYMQKYKTVSAKLTGYTDNTGTDKINNPLSQKRADAAKAYLVSKGIDESRITTEGLGSANPVADNKTSKGKALNRRVEMSVQ</sequence>
<feature type="domain" description="OmpA-like" evidence="13">
    <location>
        <begin position="348"/>
        <end position="462"/>
    </location>
</feature>
<evidence type="ECO:0000256" key="2">
    <source>
        <dbReference type="ARBA" id="ARBA00022448"/>
    </source>
</evidence>
<dbReference type="SUPFAM" id="SSF103088">
    <property type="entry name" value="OmpA-like"/>
    <property type="match status" value="1"/>
</dbReference>
<dbReference type="EMBL" id="JAKEVY010000003">
    <property type="protein sequence ID" value="MCF1715687.1"/>
    <property type="molecule type" value="Genomic_DNA"/>
</dbReference>
<keyword evidence="2" id="KW-0813">Transport</keyword>
<dbReference type="InterPro" id="IPR006664">
    <property type="entry name" value="OMP_bac"/>
</dbReference>
<keyword evidence="5 12" id="KW-0732">Signal</keyword>
<evidence type="ECO:0000256" key="10">
    <source>
        <dbReference type="PROSITE-ProRule" id="PRU00473"/>
    </source>
</evidence>
<keyword evidence="4" id="KW-0812">Transmembrane</keyword>
<dbReference type="PROSITE" id="PS51123">
    <property type="entry name" value="OMPA_2"/>
    <property type="match status" value="1"/>
</dbReference>
<dbReference type="InterPro" id="IPR028974">
    <property type="entry name" value="TSP_type-3_rpt"/>
</dbReference>
<protein>
    <submittedName>
        <fullName evidence="14">OmpA family protein</fullName>
    </submittedName>
</protein>
<dbReference type="InterPro" id="IPR050330">
    <property type="entry name" value="Bact_OuterMem_StrucFunc"/>
</dbReference>
<dbReference type="InterPro" id="IPR003367">
    <property type="entry name" value="Thrombospondin_3-like_rpt"/>
</dbReference>